<sequence>MAYRDQGIRITDLQHFVEIEGQDWEAFEASGIRRFLAKQDLPGRWDAIHNSSKQRRGMIYGFTHWLTALAFHLEFVGARAAD</sequence>
<dbReference type="AlphaFoldDB" id="B8IHR8"/>
<dbReference type="Proteomes" id="UP000008207">
    <property type="component" value="Chromosome"/>
</dbReference>
<proteinExistence type="predicted"/>
<dbReference type="EMBL" id="CP001349">
    <property type="protein sequence ID" value="ACL55956.1"/>
    <property type="molecule type" value="Genomic_DNA"/>
</dbReference>
<protein>
    <submittedName>
        <fullName evidence="1">Uncharacterized protein</fullName>
    </submittedName>
</protein>
<organism evidence="1 2">
    <name type="scientific">Methylobacterium nodulans (strain LMG 21967 / CNCM I-2342 / ORS 2060)</name>
    <dbReference type="NCBI Taxonomy" id="460265"/>
    <lineage>
        <taxon>Bacteria</taxon>
        <taxon>Pseudomonadati</taxon>
        <taxon>Pseudomonadota</taxon>
        <taxon>Alphaproteobacteria</taxon>
        <taxon>Hyphomicrobiales</taxon>
        <taxon>Methylobacteriaceae</taxon>
        <taxon>Methylobacterium</taxon>
    </lineage>
</organism>
<evidence type="ECO:0000313" key="1">
    <source>
        <dbReference type="EMBL" id="ACL55956.1"/>
    </source>
</evidence>
<evidence type="ECO:0000313" key="2">
    <source>
        <dbReference type="Proteomes" id="UP000008207"/>
    </source>
</evidence>
<gene>
    <name evidence="1" type="ordered locus">Mnod_0940</name>
</gene>
<dbReference type="KEGG" id="mno:Mnod_0940"/>
<accession>B8IHR8</accession>
<dbReference type="HOGENOM" id="CLU_2554373_0_0_5"/>
<dbReference type="RefSeq" id="WP_015927655.1">
    <property type="nucleotide sequence ID" value="NC_011894.1"/>
</dbReference>
<name>B8IHR8_METNO</name>
<keyword evidence="2" id="KW-1185">Reference proteome</keyword>
<reference evidence="1 2" key="1">
    <citation type="submission" date="2009-01" db="EMBL/GenBank/DDBJ databases">
        <title>Complete sequence of chromosome of Methylobacterium nodulans ORS 2060.</title>
        <authorList>
            <consortium name="US DOE Joint Genome Institute"/>
            <person name="Lucas S."/>
            <person name="Copeland A."/>
            <person name="Lapidus A."/>
            <person name="Glavina del Rio T."/>
            <person name="Dalin E."/>
            <person name="Tice H."/>
            <person name="Bruce D."/>
            <person name="Goodwin L."/>
            <person name="Pitluck S."/>
            <person name="Sims D."/>
            <person name="Brettin T."/>
            <person name="Detter J.C."/>
            <person name="Han C."/>
            <person name="Larimer F."/>
            <person name="Land M."/>
            <person name="Hauser L."/>
            <person name="Kyrpides N."/>
            <person name="Ivanova N."/>
            <person name="Marx C.J."/>
            <person name="Richardson P."/>
        </authorList>
    </citation>
    <scope>NUCLEOTIDE SEQUENCE [LARGE SCALE GENOMIC DNA]</scope>
    <source>
        <strain evidence="2">LMG 21967 / CNCM I-2342 / ORS 2060</strain>
    </source>
</reference>